<dbReference type="AlphaFoldDB" id="A0A2I0R005"/>
<evidence type="ECO:0000313" key="2">
    <source>
        <dbReference type="Proteomes" id="UP000236654"/>
    </source>
</evidence>
<keyword evidence="2" id="KW-1185">Reference proteome</keyword>
<gene>
    <name evidence="1" type="ORF">CW751_12630</name>
</gene>
<proteinExistence type="predicted"/>
<comment type="caution">
    <text evidence="1">The sequence shown here is derived from an EMBL/GenBank/DDBJ whole genome shotgun (WGS) entry which is preliminary data.</text>
</comment>
<name>A0A2I0R005_9FLAO</name>
<evidence type="ECO:0008006" key="3">
    <source>
        <dbReference type="Google" id="ProtNLM"/>
    </source>
</evidence>
<sequence>MAIGQISGDIVNDKRSLTSDAAFVIESHLNGKVVFNIAVNSKGEVTSTTVVEEETTIRSTPAKIKARNHVANFKFSPGTWYPKHHQARVAITLVQKK</sequence>
<protein>
    <recommendedName>
        <fullName evidence="3">TonB C-terminal domain-containing protein</fullName>
    </recommendedName>
</protein>
<dbReference type="EMBL" id="PJNI01000016">
    <property type="protein sequence ID" value="PKR79922.1"/>
    <property type="molecule type" value="Genomic_DNA"/>
</dbReference>
<organism evidence="1 2">
    <name type="scientific">Brumimicrobium salinarum</name>
    <dbReference type="NCBI Taxonomy" id="2058658"/>
    <lineage>
        <taxon>Bacteria</taxon>
        <taxon>Pseudomonadati</taxon>
        <taxon>Bacteroidota</taxon>
        <taxon>Flavobacteriia</taxon>
        <taxon>Flavobacteriales</taxon>
        <taxon>Crocinitomicaceae</taxon>
        <taxon>Brumimicrobium</taxon>
    </lineage>
</organism>
<dbReference type="Proteomes" id="UP000236654">
    <property type="component" value="Unassembled WGS sequence"/>
</dbReference>
<accession>A0A2I0R005</accession>
<evidence type="ECO:0000313" key="1">
    <source>
        <dbReference type="EMBL" id="PKR79922.1"/>
    </source>
</evidence>
<reference evidence="1 2" key="1">
    <citation type="submission" date="2017-12" db="EMBL/GenBank/DDBJ databases">
        <title>The draft genome sequence of Brumimicrobium saltpan LHR20.</title>
        <authorList>
            <person name="Do Z.-J."/>
            <person name="Luo H.-R."/>
        </authorList>
    </citation>
    <scope>NUCLEOTIDE SEQUENCE [LARGE SCALE GENOMIC DNA]</scope>
    <source>
        <strain evidence="1 2">LHR20</strain>
    </source>
</reference>